<feature type="domain" description="C2H2-type" evidence="7">
    <location>
        <begin position="373"/>
        <end position="400"/>
    </location>
</feature>
<dbReference type="Proteomes" id="UP000694888">
    <property type="component" value="Unplaced"/>
</dbReference>
<dbReference type="PROSITE" id="PS00028">
    <property type="entry name" value="ZINC_FINGER_C2H2_1"/>
    <property type="match status" value="3"/>
</dbReference>
<feature type="region of interest" description="Disordered" evidence="6">
    <location>
        <begin position="452"/>
        <end position="493"/>
    </location>
</feature>
<dbReference type="PANTHER" id="PTHR14196:SF13">
    <property type="entry name" value="PROTEIN ODD-SKIPPED"/>
    <property type="match status" value="1"/>
</dbReference>
<evidence type="ECO:0000256" key="2">
    <source>
        <dbReference type="ARBA" id="ARBA00022737"/>
    </source>
</evidence>
<evidence type="ECO:0000313" key="9">
    <source>
        <dbReference type="RefSeq" id="XP_035828388.1"/>
    </source>
</evidence>
<accession>A0ABM1W145</accession>
<evidence type="ECO:0000256" key="6">
    <source>
        <dbReference type="SAM" id="MobiDB-lite"/>
    </source>
</evidence>
<protein>
    <submittedName>
        <fullName evidence="9">Zinc finger protein 37</fullName>
    </submittedName>
</protein>
<keyword evidence="8" id="KW-1185">Reference proteome</keyword>
<proteinExistence type="predicted"/>
<evidence type="ECO:0000259" key="7">
    <source>
        <dbReference type="PROSITE" id="PS50157"/>
    </source>
</evidence>
<dbReference type="PROSITE" id="PS50157">
    <property type="entry name" value="ZINC_FINGER_C2H2_2"/>
    <property type="match status" value="3"/>
</dbReference>
<dbReference type="InterPro" id="IPR013087">
    <property type="entry name" value="Znf_C2H2_type"/>
</dbReference>
<feature type="domain" description="C2H2-type" evidence="7">
    <location>
        <begin position="429"/>
        <end position="456"/>
    </location>
</feature>
<dbReference type="InterPro" id="IPR036236">
    <property type="entry name" value="Znf_C2H2_sf"/>
</dbReference>
<dbReference type="SMART" id="SM00355">
    <property type="entry name" value="ZnF_C2H2"/>
    <property type="match status" value="3"/>
</dbReference>
<dbReference type="SUPFAM" id="SSF57667">
    <property type="entry name" value="beta-beta-alpha zinc fingers"/>
    <property type="match status" value="2"/>
</dbReference>
<dbReference type="RefSeq" id="XP_035828388.1">
    <property type="nucleotide sequence ID" value="XM_035972495.1"/>
</dbReference>
<feature type="domain" description="C2H2-type" evidence="7">
    <location>
        <begin position="401"/>
        <end position="428"/>
    </location>
</feature>
<feature type="compositionally biased region" description="Low complexity" evidence="6">
    <location>
        <begin position="56"/>
        <end position="79"/>
    </location>
</feature>
<dbReference type="InterPro" id="IPR050717">
    <property type="entry name" value="C2H2-ZF_Transcription_Reg"/>
</dbReference>
<feature type="region of interest" description="Disordered" evidence="6">
    <location>
        <begin position="48"/>
        <end position="96"/>
    </location>
</feature>
<dbReference type="Pfam" id="PF00096">
    <property type="entry name" value="zf-C2H2"/>
    <property type="match status" value="2"/>
</dbReference>
<keyword evidence="1" id="KW-0479">Metal-binding</keyword>
<feature type="compositionally biased region" description="Basic and acidic residues" evidence="6">
    <location>
        <begin position="466"/>
        <end position="475"/>
    </location>
</feature>
<dbReference type="PANTHER" id="PTHR14196">
    <property type="entry name" value="ODD-SKIPPED - RELATED"/>
    <property type="match status" value="1"/>
</dbReference>
<organism evidence="8 9">
    <name type="scientific">Aplysia californica</name>
    <name type="common">California sea hare</name>
    <dbReference type="NCBI Taxonomy" id="6500"/>
    <lineage>
        <taxon>Eukaryota</taxon>
        <taxon>Metazoa</taxon>
        <taxon>Spiralia</taxon>
        <taxon>Lophotrochozoa</taxon>
        <taxon>Mollusca</taxon>
        <taxon>Gastropoda</taxon>
        <taxon>Heterobranchia</taxon>
        <taxon>Euthyneura</taxon>
        <taxon>Tectipleura</taxon>
        <taxon>Aplysiida</taxon>
        <taxon>Aplysioidea</taxon>
        <taxon>Aplysiidae</taxon>
        <taxon>Aplysia</taxon>
    </lineage>
</organism>
<dbReference type="Gene3D" id="3.30.160.60">
    <property type="entry name" value="Classic Zinc Finger"/>
    <property type="match status" value="3"/>
</dbReference>
<evidence type="ECO:0000313" key="8">
    <source>
        <dbReference type="Proteomes" id="UP000694888"/>
    </source>
</evidence>
<gene>
    <name evidence="9" type="primary">LOC101860283</name>
</gene>
<evidence type="ECO:0000256" key="5">
    <source>
        <dbReference type="PROSITE-ProRule" id="PRU00042"/>
    </source>
</evidence>
<name>A0ABM1W145_APLCA</name>
<keyword evidence="2" id="KW-0677">Repeat</keyword>
<evidence type="ECO:0000256" key="3">
    <source>
        <dbReference type="ARBA" id="ARBA00022771"/>
    </source>
</evidence>
<keyword evidence="3 5" id="KW-0863">Zinc-finger</keyword>
<evidence type="ECO:0000256" key="1">
    <source>
        <dbReference type="ARBA" id="ARBA00022723"/>
    </source>
</evidence>
<keyword evidence="4" id="KW-0862">Zinc</keyword>
<reference evidence="9" key="1">
    <citation type="submission" date="2025-08" db="UniProtKB">
        <authorList>
            <consortium name="RefSeq"/>
        </authorList>
    </citation>
    <scope>IDENTIFICATION</scope>
</reference>
<dbReference type="GeneID" id="101860283"/>
<sequence length="493" mass="56672">MMTFPTNHVTSHPGRAGLGPLPVPALLPYPLYLHSLSSAKLEPDVDIPQRHHKQHQQQQHQHQQQQQQQQHHQQQQQQAHHLHPAIHNGSFHSTPQKSNWELHFHKQLQHHYHQQQQQHLQLLHRYQRQVLVEKTEILHHPPPLSKHHHEKTPLYSSLAVIPRSETKDATISRQDIGKSRNSPSHCEKSVFIVSQSVAFLDTPQNTDEEILSDSSKDIKEKTVCHKKLGSVKQERIEDDLNKSLDSHCELSPKQLNRSCDVMSPLSVRGDASPENVLETTRLRLKEDLMDKPSDVKKARFDFANLPRSVSLENEGKGQSSDHCVKVISHVIPHLHPSSTTSLLPTTVHILPNNSNSKVRRQQRSSHARVKKQFICRFCAREFTKSYNLLIHERTHTDERPFSCEACGKAFRRQDHLRDHRYIHSKEKPFKCGECGKGFCQARTLTVHKAMHLQAATRSPQRRRLKEKTGREDNKTTVRGHASSAAGVKREPPI</sequence>
<evidence type="ECO:0000256" key="4">
    <source>
        <dbReference type="ARBA" id="ARBA00022833"/>
    </source>
</evidence>